<comment type="caution">
    <text evidence="2">The sequence shown here is derived from an EMBL/GenBank/DDBJ whole genome shotgun (WGS) entry which is preliminary data.</text>
</comment>
<feature type="region of interest" description="Disordered" evidence="1">
    <location>
        <begin position="46"/>
        <end position="73"/>
    </location>
</feature>
<dbReference type="AlphaFoldDB" id="A0A243SAI5"/>
<evidence type="ECO:0000313" key="3">
    <source>
        <dbReference type="Proteomes" id="UP000195105"/>
    </source>
</evidence>
<dbReference type="Proteomes" id="UP000195105">
    <property type="component" value="Unassembled WGS sequence"/>
</dbReference>
<feature type="region of interest" description="Disordered" evidence="1">
    <location>
        <begin position="1"/>
        <end position="26"/>
    </location>
</feature>
<protein>
    <submittedName>
        <fullName evidence="2">Uncharacterized protein</fullName>
    </submittedName>
</protein>
<dbReference type="EMBL" id="NGFN01000008">
    <property type="protein sequence ID" value="OUD04723.1"/>
    <property type="molecule type" value="Genomic_DNA"/>
</dbReference>
<feature type="compositionally biased region" description="Basic and acidic residues" evidence="1">
    <location>
        <begin position="11"/>
        <end position="20"/>
    </location>
</feature>
<dbReference type="RefSeq" id="WP_086599291.1">
    <property type="nucleotide sequence ID" value="NZ_NGFN01000008.1"/>
</dbReference>
<proteinExistence type="predicted"/>
<organism evidence="2 3">
    <name type="scientific">Streptomyces swartbergensis</name>
    <dbReference type="NCBI Taxonomy" id="487165"/>
    <lineage>
        <taxon>Bacteria</taxon>
        <taxon>Bacillati</taxon>
        <taxon>Actinomycetota</taxon>
        <taxon>Actinomycetes</taxon>
        <taxon>Kitasatosporales</taxon>
        <taxon>Streptomycetaceae</taxon>
        <taxon>Streptomyces</taxon>
    </lineage>
</organism>
<keyword evidence="3" id="KW-1185">Reference proteome</keyword>
<accession>A0A243SAI5</accession>
<evidence type="ECO:0000313" key="2">
    <source>
        <dbReference type="EMBL" id="OUD04723.1"/>
    </source>
</evidence>
<evidence type="ECO:0000256" key="1">
    <source>
        <dbReference type="SAM" id="MobiDB-lite"/>
    </source>
</evidence>
<reference evidence="2 3" key="1">
    <citation type="submission" date="2017-05" db="EMBL/GenBank/DDBJ databases">
        <title>Biotechnological potential of actinobacteria isolated from South African environments.</title>
        <authorList>
            <person name="Le Roes-Hill M."/>
            <person name="Prins A."/>
            <person name="Durrell K.A."/>
        </authorList>
    </citation>
    <scope>NUCLEOTIDE SEQUENCE [LARGE SCALE GENOMIC DNA]</scope>
    <source>
        <strain evidence="2 3">HMC13</strain>
    </source>
</reference>
<sequence length="73" mass="7826">MAYRSYPNADRALKQLDRHRPSAPVISMPPALRAVSESIGQLRENTQRAASQGFGSGTYVLSTRRPGAVSGPA</sequence>
<name>A0A243SAI5_9ACTN</name>
<gene>
    <name evidence="2" type="ORF">CA983_02930</name>
</gene>